<dbReference type="PANTHER" id="PTHR34002:SF9">
    <property type="entry name" value="XYLOGLUCAN-SPECIFIC ENDO-BETA-1,4-GLUCANASE A"/>
    <property type="match status" value="1"/>
</dbReference>
<dbReference type="EMBL" id="QGTZ01000010">
    <property type="protein sequence ID" value="PWW36602.1"/>
    <property type="molecule type" value="Genomic_DNA"/>
</dbReference>
<evidence type="ECO:0008006" key="7">
    <source>
        <dbReference type="Google" id="ProtNLM"/>
    </source>
</evidence>
<accession>A0A855Y5I1</accession>
<evidence type="ECO:0000313" key="3">
    <source>
        <dbReference type="EMBL" id="PWW36602.1"/>
    </source>
</evidence>
<dbReference type="InterPro" id="IPR013320">
    <property type="entry name" value="ConA-like_dom_sf"/>
</dbReference>
<dbReference type="InterPro" id="IPR002594">
    <property type="entry name" value="GH12"/>
</dbReference>
<sequence length="268" mass="29784">MGLKMKKRSGKKAWMLLVMSLLIAAVPITASAASDSTAYAKLNFNNNKYYIFNNSWGSSSVSGWSQSVYVNSNTDLGYVWNWPTTAGGVKAYPSLVSGWHWTEGYTPGSGLPTRLSANKSINTGVSYSKASNTTGEYNNAYDIWLHDIGNATWSSTPTEEIMIWNEWTSGVGPIGSKVFSDVSIGGQTYDLYRGEITDNGVHQWWVYSFLKKSKSPNNFSINVKNFTDYLISKSYFTNSKYVSSVEYGTEITKGSGQINYSNWYVNVQ</sequence>
<dbReference type="InterPro" id="IPR013319">
    <property type="entry name" value="GH11/12"/>
</dbReference>
<evidence type="ECO:0000313" key="5">
    <source>
        <dbReference type="Proteomes" id="UP000247078"/>
    </source>
</evidence>
<name>A0A855Y5I1_9BACL</name>
<dbReference type="Proteomes" id="UP000248827">
    <property type="component" value="Unassembled WGS sequence"/>
</dbReference>
<comment type="similarity">
    <text evidence="1">Belongs to the glycosyl hydrolase 12 (cellulase H) family.</text>
</comment>
<dbReference type="GO" id="GO:0008810">
    <property type="term" value="F:cellulase activity"/>
    <property type="evidence" value="ECO:0007669"/>
    <property type="project" value="InterPro"/>
</dbReference>
<organism evidence="3 5">
    <name type="scientific">Paenibacillus pabuli</name>
    <dbReference type="NCBI Taxonomy" id="1472"/>
    <lineage>
        <taxon>Bacteria</taxon>
        <taxon>Bacillati</taxon>
        <taxon>Bacillota</taxon>
        <taxon>Bacilli</taxon>
        <taxon>Bacillales</taxon>
        <taxon>Paenibacillaceae</taxon>
        <taxon>Paenibacillus</taxon>
    </lineage>
</organism>
<keyword evidence="6" id="KW-1185">Reference proteome</keyword>
<dbReference type="PANTHER" id="PTHR34002">
    <property type="entry name" value="BLR1656 PROTEIN"/>
    <property type="match status" value="1"/>
</dbReference>
<dbReference type="AlphaFoldDB" id="A0A855Y5I1"/>
<evidence type="ECO:0000313" key="4">
    <source>
        <dbReference type="EMBL" id="RAJ00768.1"/>
    </source>
</evidence>
<feature type="signal peptide" evidence="2">
    <location>
        <begin position="1"/>
        <end position="32"/>
    </location>
</feature>
<gene>
    <name evidence="4" type="ORF">DET54_102255</name>
    <name evidence="3" type="ORF">DET56_11041</name>
</gene>
<dbReference type="EMBL" id="QLLI01000002">
    <property type="protein sequence ID" value="RAJ00768.1"/>
    <property type="molecule type" value="Genomic_DNA"/>
</dbReference>
<feature type="chain" id="PRO_5032875399" description="Glycosyl hydrolase family 12" evidence="2">
    <location>
        <begin position="33"/>
        <end position="268"/>
    </location>
</feature>
<dbReference type="RefSeq" id="WP_244192944.1">
    <property type="nucleotide sequence ID" value="NZ_QGTZ01000010.1"/>
</dbReference>
<evidence type="ECO:0000256" key="1">
    <source>
        <dbReference type="ARBA" id="ARBA00005519"/>
    </source>
</evidence>
<reference evidence="3 5" key="1">
    <citation type="submission" date="2018-05" db="EMBL/GenBank/DDBJ databases">
        <title>Freshwater and sediment microbial communities from various areas in North America, analyzing microbe dynamics in response to fracking.</title>
        <authorList>
            <person name="Lamendella R."/>
        </authorList>
    </citation>
    <scope>NUCLEOTIDE SEQUENCE [LARGE SCALE GENOMIC DNA]</scope>
    <source>
        <strain evidence="3 5">DB-3</strain>
        <strain evidence="4 6">NG-13</strain>
    </source>
</reference>
<comment type="caution">
    <text evidence="3">The sequence shown here is derived from an EMBL/GenBank/DDBJ whole genome shotgun (WGS) entry which is preliminary data.</text>
</comment>
<evidence type="ECO:0000313" key="6">
    <source>
        <dbReference type="Proteomes" id="UP000248827"/>
    </source>
</evidence>
<keyword evidence="2" id="KW-0732">Signal</keyword>
<dbReference type="Proteomes" id="UP000247078">
    <property type="component" value="Unassembled WGS sequence"/>
</dbReference>
<dbReference type="Gene3D" id="2.60.120.180">
    <property type="match status" value="1"/>
</dbReference>
<dbReference type="SUPFAM" id="SSF49899">
    <property type="entry name" value="Concanavalin A-like lectins/glucanases"/>
    <property type="match status" value="1"/>
</dbReference>
<protein>
    <recommendedName>
        <fullName evidence="7">Glycosyl hydrolase family 12</fullName>
    </recommendedName>
</protein>
<evidence type="ECO:0000256" key="2">
    <source>
        <dbReference type="SAM" id="SignalP"/>
    </source>
</evidence>
<proteinExistence type="inferred from homology"/>
<dbReference type="GO" id="GO:0000272">
    <property type="term" value="P:polysaccharide catabolic process"/>
    <property type="evidence" value="ECO:0007669"/>
    <property type="project" value="InterPro"/>
</dbReference>